<evidence type="ECO:0000256" key="4">
    <source>
        <dbReference type="ARBA" id="ARBA00022737"/>
    </source>
</evidence>
<dbReference type="GO" id="GO:0005201">
    <property type="term" value="F:extracellular matrix structural constituent"/>
    <property type="evidence" value="ECO:0007669"/>
    <property type="project" value="InterPro"/>
</dbReference>
<evidence type="ECO:0000313" key="10">
    <source>
        <dbReference type="EMBL" id="KAA8582742.1"/>
    </source>
</evidence>
<evidence type="ECO:0000256" key="7">
    <source>
        <dbReference type="ARBA" id="ARBA00023157"/>
    </source>
</evidence>
<evidence type="ECO:0000256" key="8">
    <source>
        <dbReference type="SAM" id="MobiDB-lite"/>
    </source>
</evidence>
<evidence type="ECO:0000256" key="6">
    <source>
        <dbReference type="ARBA" id="ARBA00023119"/>
    </source>
</evidence>
<dbReference type="PANTHER" id="PTHR14619">
    <property type="entry name" value="NEURON-DERIVED NEUROTROPHIC FACTOR"/>
    <property type="match status" value="1"/>
</dbReference>
<feature type="region of interest" description="Disordered" evidence="8">
    <location>
        <begin position="1"/>
        <end position="29"/>
    </location>
</feature>
<reference evidence="10 11" key="1">
    <citation type="submission" date="2019-08" db="EMBL/GenBank/DDBJ databases">
        <title>A chromosome-level genome assembly, high-density linkage maps, and genome scans reveal the genomic architecture of hybrid incompatibilities underlying speciation via character displacement in darters (Percidae: Etheostominae).</title>
        <authorList>
            <person name="Moran R.L."/>
            <person name="Catchen J.M."/>
            <person name="Fuller R.C."/>
        </authorList>
    </citation>
    <scope>NUCLEOTIDE SEQUENCE [LARGE SCALE GENOMIC DNA]</scope>
    <source>
        <strain evidence="10">EspeVRDwgs_2016</strain>
        <tissue evidence="10">Muscle</tissue>
    </source>
</reference>
<dbReference type="SMART" id="SM00111">
    <property type="entry name" value="C4"/>
    <property type="match status" value="2"/>
</dbReference>
<keyword evidence="3" id="KW-0272">Extracellular matrix</keyword>
<gene>
    <name evidence="10" type="ORF">FQN60_006413</name>
</gene>
<dbReference type="InterPro" id="IPR019326">
    <property type="entry name" value="NDNF"/>
</dbReference>
<dbReference type="GO" id="GO:0005581">
    <property type="term" value="C:collagen trimer"/>
    <property type="evidence" value="ECO:0007669"/>
    <property type="project" value="UniProtKB-KW"/>
</dbReference>
<sequence length="825" mass="91185">MDHRGPGDPRDRQDRELERESQEHKEGRVSEVYPDWWVSLECRDVLEVQGFLEAKDWLEGPEETDAPAVTEETPVPPASPFLLFQEMVIEKENQETPERTVFLASPDPEVTRVCRVSLVVPVCLDFLVMLHRAKDSRETRGSPGDQERQASLERREKLESWDSPACLDQGVMMAYLVFPATLENLVGLVAKGHPVKVTVILELQDLKASQEIQVSQVAVAMTALPVTSAFQEVQVSLAPLVSPGPMASPATQEEEEQMDLLVRLEVLEVLEPKVCPDPLVWMDLMALLDLKASLEPQARTSLHTQSKASSGPGPRLQQFTWNSEGLLKGVGVQAVAQEPLVFQGRREREETRIPELQASRGRREREEIQVVLDLWGSLVCPDLLVPLWCRMSLDLWETQASLDWTESMVYKVLQVLPGLLVQAQPRETEVTLGSRASLAPPAGKETPASLEAPDSPAAPVSKEHEVTLATAEVLVSMVSPVTLVTMETKEPREYKGVLGVRVALEWSRCPHETSRNAMEMGAFPVQLATPVSPENPDRQECPDVQVPKVVLVPWVNLAGLDLLVFPDLSATPDPPVSLDPLENKAGRPGSPGGVGRSSSIGYTLVKHSQNSQVPMCPQGMAKLWDGYSLLYVEGQEKAHNQDLGQPGSCLPRFNTIPFLYCSPNEICYYASRNDKSYWLSTTAPIPMMPVAEEQIQPYISRCSVCEAPSQPVAVHSQDVTIPTCPPGWRSLWIGYSFLMHTAAGAEGGGQSLQSPGSCLEDFRATPFIECNGGKGTCHYFANKYSFWLTTVDPRQEFLYSPAQETLKGGQERSKVSRCQVCSKIL</sequence>
<keyword evidence="6" id="KW-0176">Collagen</keyword>
<evidence type="ECO:0000313" key="11">
    <source>
        <dbReference type="Proteomes" id="UP000327493"/>
    </source>
</evidence>
<evidence type="ECO:0000256" key="2">
    <source>
        <dbReference type="ARBA" id="ARBA00022525"/>
    </source>
</evidence>
<keyword evidence="5" id="KW-0084">Basement membrane</keyword>
<dbReference type="InterPro" id="IPR016187">
    <property type="entry name" value="CTDL_fold"/>
</dbReference>
<dbReference type="AlphaFoldDB" id="A0A5J5CLF8"/>
<proteinExistence type="predicted"/>
<dbReference type="Gene3D" id="2.170.240.10">
    <property type="entry name" value="Collagen IV, non-collagenous"/>
    <property type="match status" value="1"/>
</dbReference>
<organism evidence="10 11">
    <name type="scientific">Etheostoma spectabile</name>
    <name type="common">orangethroat darter</name>
    <dbReference type="NCBI Taxonomy" id="54343"/>
    <lineage>
        <taxon>Eukaryota</taxon>
        <taxon>Metazoa</taxon>
        <taxon>Chordata</taxon>
        <taxon>Craniata</taxon>
        <taxon>Vertebrata</taxon>
        <taxon>Euteleostomi</taxon>
        <taxon>Actinopterygii</taxon>
        <taxon>Neopterygii</taxon>
        <taxon>Teleostei</taxon>
        <taxon>Neoteleostei</taxon>
        <taxon>Acanthomorphata</taxon>
        <taxon>Eupercaria</taxon>
        <taxon>Perciformes</taxon>
        <taxon>Percoidei</taxon>
        <taxon>Percidae</taxon>
        <taxon>Etheostomatinae</taxon>
        <taxon>Etheostoma</taxon>
    </lineage>
</organism>
<protein>
    <recommendedName>
        <fullName evidence="9">Collagen IV NC1 domain-containing protein</fullName>
    </recommendedName>
</protein>
<evidence type="ECO:0000256" key="5">
    <source>
        <dbReference type="ARBA" id="ARBA00022869"/>
    </source>
</evidence>
<evidence type="ECO:0000256" key="1">
    <source>
        <dbReference type="ARBA" id="ARBA00004302"/>
    </source>
</evidence>
<comment type="subcellular location">
    <subcellularLocation>
        <location evidence="1">Secreted</location>
        <location evidence="1">Extracellular space</location>
        <location evidence="1">Extracellular matrix</location>
        <location evidence="1">Basement membrane</location>
    </subcellularLocation>
</comment>
<feature type="region of interest" description="Disordered" evidence="8">
    <location>
        <begin position="576"/>
        <end position="598"/>
    </location>
</feature>
<dbReference type="GO" id="GO:0005604">
    <property type="term" value="C:basement membrane"/>
    <property type="evidence" value="ECO:0007669"/>
    <property type="project" value="UniProtKB-SubCell"/>
</dbReference>
<dbReference type="Pfam" id="PF01413">
    <property type="entry name" value="C4"/>
    <property type="match status" value="2"/>
</dbReference>
<dbReference type="InterPro" id="IPR036954">
    <property type="entry name" value="Collagen_IV_NC_sf"/>
</dbReference>
<feature type="domain" description="Collagen IV NC1" evidence="9">
    <location>
        <begin position="601"/>
        <end position="825"/>
    </location>
</feature>
<evidence type="ECO:0000259" key="9">
    <source>
        <dbReference type="PROSITE" id="PS51403"/>
    </source>
</evidence>
<feature type="region of interest" description="Disordered" evidence="8">
    <location>
        <begin position="431"/>
        <end position="462"/>
    </location>
</feature>
<dbReference type="SUPFAM" id="SSF56436">
    <property type="entry name" value="C-type lectin-like"/>
    <property type="match status" value="2"/>
</dbReference>
<dbReference type="InterPro" id="IPR001442">
    <property type="entry name" value="Collagen_IV_NC"/>
</dbReference>
<keyword evidence="7" id="KW-1015">Disulfide bond</keyword>
<name>A0A5J5CLF8_9PERO</name>
<keyword evidence="2" id="KW-0964">Secreted</keyword>
<dbReference type="EMBL" id="VOFY01000019">
    <property type="protein sequence ID" value="KAA8582742.1"/>
    <property type="molecule type" value="Genomic_DNA"/>
</dbReference>
<dbReference type="PROSITE" id="PS51403">
    <property type="entry name" value="NC1_IV"/>
    <property type="match status" value="1"/>
</dbReference>
<keyword evidence="4" id="KW-0677">Repeat</keyword>
<evidence type="ECO:0000256" key="3">
    <source>
        <dbReference type="ARBA" id="ARBA00022530"/>
    </source>
</evidence>
<dbReference type="Proteomes" id="UP000327493">
    <property type="component" value="Chromosome 19"/>
</dbReference>
<comment type="caution">
    <text evidence="10">The sequence shown here is derived from an EMBL/GenBank/DDBJ whole genome shotgun (WGS) entry which is preliminary data.</text>
</comment>
<dbReference type="PANTHER" id="PTHR14619:SF8">
    <property type="entry name" value="COLLAGEN TYPE IV ALPHA 4 CHAIN"/>
    <property type="match status" value="1"/>
</dbReference>
<dbReference type="FunFam" id="2.170.240.10:FF:000001">
    <property type="entry name" value="Collagen IV alpha 1 chain"/>
    <property type="match status" value="1"/>
</dbReference>
<accession>A0A5J5CLF8</accession>
<keyword evidence="11" id="KW-1185">Reference proteome</keyword>
<feature type="region of interest" description="Disordered" evidence="8">
    <location>
        <begin position="135"/>
        <end position="156"/>
    </location>
</feature>